<dbReference type="EMBL" id="GGEC01006189">
    <property type="protein sequence ID" value="MBW86672.1"/>
    <property type="molecule type" value="Transcribed_RNA"/>
</dbReference>
<accession>A0A2P2IZQ9</accession>
<feature type="compositionally biased region" description="Basic and acidic residues" evidence="1">
    <location>
        <begin position="11"/>
        <end position="23"/>
    </location>
</feature>
<protein>
    <submittedName>
        <fullName evidence="2">Uncharacterized protein</fullName>
    </submittedName>
</protein>
<feature type="region of interest" description="Disordered" evidence="1">
    <location>
        <begin position="1"/>
        <end position="23"/>
    </location>
</feature>
<feature type="compositionally biased region" description="Basic residues" evidence="1">
    <location>
        <begin position="1"/>
        <end position="10"/>
    </location>
</feature>
<evidence type="ECO:0000313" key="2">
    <source>
        <dbReference type="EMBL" id="MBW86672.1"/>
    </source>
</evidence>
<evidence type="ECO:0000256" key="1">
    <source>
        <dbReference type="SAM" id="MobiDB-lite"/>
    </source>
</evidence>
<sequence length="23" mass="2742">MLGRSKKHEKRNGEERGEEVSWV</sequence>
<name>A0A2P2IZQ9_RHIMU</name>
<dbReference type="AlphaFoldDB" id="A0A2P2IZQ9"/>
<reference evidence="2" key="1">
    <citation type="submission" date="2018-02" db="EMBL/GenBank/DDBJ databases">
        <title>Rhizophora mucronata_Transcriptome.</title>
        <authorList>
            <person name="Meera S.P."/>
            <person name="Sreeshan A."/>
            <person name="Augustine A."/>
        </authorList>
    </citation>
    <scope>NUCLEOTIDE SEQUENCE</scope>
    <source>
        <tissue evidence="2">Leaf</tissue>
    </source>
</reference>
<proteinExistence type="predicted"/>
<organism evidence="2">
    <name type="scientific">Rhizophora mucronata</name>
    <name type="common">Asiatic mangrove</name>
    <dbReference type="NCBI Taxonomy" id="61149"/>
    <lineage>
        <taxon>Eukaryota</taxon>
        <taxon>Viridiplantae</taxon>
        <taxon>Streptophyta</taxon>
        <taxon>Embryophyta</taxon>
        <taxon>Tracheophyta</taxon>
        <taxon>Spermatophyta</taxon>
        <taxon>Magnoliopsida</taxon>
        <taxon>eudicotyledons</taxon>
        <taxon>Gunneridae</taxon>
        <taxon>Pentapetalae</taxon>
        <taxon>rosids</taxon>
        <taxon>fabids</taxon>
        <taxon>Malpighiales</taxon>
        <taxon>Rhizophoraceae</taxon>
        <taxon>Rhizophora</taxon>
    </lineage>
</organism>